<dbReference type="SUPFAM" id="SSF55785">
    <property type="entry name" value="PYP-like sensor domain (PAS domain)"/>
    <property type="match status" value="1"/>
</dbReference>
<dbReference type="RefSeq" id="WP_078482658.1">
    <property type="nucleotide sequence ID" value="NZ_MPRL01000008.1"/>
</dbReference>
<dbReference type="SMART" id="SM00091">
    <property type="entry name" value="PAS"/>
    <property type="match status" value="1"/>
</dbReference>
<dbReference type="Pfam" id="PF12729">
    <property type="entry name" value="4HB_MCP_1"/>
    <property type="match status" value="1"/>
</dbReference>
<comment type="caution">
    <text evidence="9">The sequence shown here is derived from an EMBL/GenBank/DDBJ whole genome shotgun (WGS) entry which is preliminary data.</text>
</comment>
<gene>
    <name evidence="9" type="ORF">BOW53_03280</name>
</gene>
<dbReference type="Proteomes" id="UP000191110">
    <property type="component" value="Unassembled WGS sequence"/>
</dbReference>
<dbReference type="Gene3D" id="3.30.450.20">
    <property type="entry name" value="PAS domain"/>
    <property type="match status" value="1"/>
</dbReference>
<dbReference type="FunFam" id="3.30.450.20:FF:000060">
    <property type="entry name" value="Sensor protein FixL"/>
    <property type="match status" value="1"/>
</dbReference>
<feature type="transmembrane region" description="Helical" evidence="7">
    <location>
        <begin position="12"/>
        <end position="33"/>
    </location>
</feature>
<keyword evidence="10" id="KW-1185">Reference proteome</keyword>
<evidence type="ECO:0000313" key="9">
    <source>
        <dbReference type="EMBL" id="OOZ41545.1"/>
    </source>
</evidence>
<keyword evidence="1" id="KW-0808">Transferase</keyword>
<evidence type="ECO:0000256" key="2">
    <source>
        <dbReference type="ARBA" id="ARBA00022741"/>
    </source>
</evidence>
<protein>
    <recommendedName>
        <fullName evidence="6">Sensor protein FixL</fullName>
    </recommendedName>
</protein>
<evidence type="ECO:0000256" key="5">
    <source>
        <dbReference type="ARBA" id="ARBA00059827"/>
    </source>
</evidence>
<dbReference type="NCBIfam" id="TIGR00229">
    <property type="entry name" value="sensory_box"/>
    <property type="match status" value="1"/>
</dbReference>
<dbReference type="InterPro" id="IPR035965">
    <property type="entry name" value="PAS-like_dom_sf"/>
</dbReference>
<dbReference type="AlphaFoldDB" id="A0A1T2L8W2"/>
<dbReference type="InterPro" id="IPR000014">
    <property type="entry name" value="PAS"/>
</dbReference>
<keyword evidence="7" id="KW-0472">Membrane</keyword>
<dbReference type="CDD" id="cd19411">
    <property type="entry name" value="MCP2201-like_sensor"/>
    <property type="match status" value="1"/>
</dbReference>
<dbReference type="PANTHER" id="PTHR31600">
    <property type="entry name" value="TINY MACROCYSTS PROTEIN B-RELATED"/>
    <property type="match status" value="1"/>
</dbReference>
<keyword evidence="3" id="KW-0418">Kinase</keyword>
<evidence type="ECO:0000259" key="8">
    <source>
        <dbReference type="PROSITE" id="PS50112"/>
    </source>
</evidence>
<accession>A0A1T2L8W2</accession>
<dbReference type="OrthoDB" id="7991996at2"/>
<feature type="domain" description="PAS" evidence="8">
    <location>
        <begin position="254"/>
        <end position="324"/>
    </location>
</feature>
<evidence type="ECO:0000313" key="10">
    <source>
        <dbReference type="Proteomes" id="UP000191110"/>
    </source>
</evidence>
<dbReference type="InterPro" id="IPR024478">
    <property type="entry name" value="HlyB_4HB_MCP"/>
</dbReference>
<dbReference type="InterPro" id="IPR052994">
    <property type="entry name" value="Tiny_macrocysts_regulators"/>
</dbReference>
<comment type="function">
    <text evidence="5">Putative oxygen sensor; modulates the activity of FixJ, a transcriptional activator of nitrogen fixation fixK gene. FixL probably acts as a kinase that phosphorylates FixJ.</text>
</comment>
<name>A0A1T2L8W2_9GAMM</name>
<evidence type="ECO:0000256" key="3">
    <source>
        <dbReference type="ARBA" id="ARBA00022777"/>
    </source>
</evidence>
<organism evidence="9 10">
    <name type="scientific">Solemya pervernicosa gill symbiont</name>
    <dbReference type="NCBI Taxonomy" id="642797"/>
    <lineage>
        <taxon>Bacteria</taxon>
        <taxon>Pseudomonadati</taxon>
        <taxon>Pseudomonadota</taxon>
        <taxon>Gammaproteobacteria</taxon>
        <taxon>sulfur-oxidizing symbionts</taxon>
    </lineage>
</organism>
<dbReference type="PROSITE" id="PS50112">
    <property type="entry name" value="PAS"/>
    <property type="match status" value="1"/>
</dbReference>
<evidence type="ECO:0000256" key="7">
    <source>
        <dbReference type="SAM" id="Phobius"/>
    </source>
</evidence>
<dbReference type="GO" id="GO:0005524">
    <property type="term" value="F:ATP binding"/>
    <property type="evidence" value="ECO:0007669"/>
    <property type="project" value="UniProtKB-KW"/>
</dbReference>
<dbReference type="CDD" id="cd00130">
    <property type="entry name" value="PAS"/>
    <property type="match status" value="1"/>
</dbReference>
<dbReference type="GO" id="GO:0006355">
    <property type="term" value="P:regulation of DNA-templated transcription"/>
    <property type="evidence" value="ECO:0007669"/>
    <property type="project" value="InterPro"/>
</dbReference>
<reference evidence="9 10" key="1">
    <citation type="submission" date="2016-11" db="EMBL/GenBank/DDBJ databases">
        <title>Mixed transmission modes and dynamic genome evolution in an obligate animal-bacterial symbiosis.</title>
        <authorList>
            <person name="Russell S.L."/>
            <person name="Corbett-Detig R.B."/>
            <person name="Cavanaugh C.M."/>
        </authorList>
    </citation>
    <scope>NUCLEOTIDE SEQUENCE [LARGE SCALE GENOMIC DNA]</scope>
    <source>
        <strain evidence="9">Sveles-Q1</strain>
    </source>
</reference>
<evidence type="ECO:0000256" key="1">
    <source>
        <dbReference type="ARBA" id="ARBA00022679"/>
    </source>
</evidence>
<sequence>MATTKQSSEAQNLLSFGFIFAIALVVAVISIGLNRMKHVTSNIEKVVNEHNVQADLLRLMRNASRERSLILQSMVMTPDPFERDDLYLKLRDRGEEFLKIREALELLDHDETELQILADVRSGIAEIVTFQDQVLDLLAIDQFQSAADILTQQAIPTQNKVLWHMDDFIRLQQAHGREALEVAQKDFDLAYQLMIALGILAAVLSGVTVNYVMRRIADIMSDLNTTGDQLRISNDHLKEEIDERFRIESDLLKSERRERAIRENMIDSVITINRHGIIESCNPAVEKLLGYRVKELIGKNVRMLMPQPDRDQHDGYLKNYLDGGEPSIIGKGREVTAQHKDGTTFPVDLSVTEIEHEGEHLFFGILRDLRER</sequence>
<dbReference type="InterPro" id="IPR047347">
    <property type="entry name" value="YvaQ-like_sensor"/>
</dbReference>
<dbReference type="GO" id="GO:0016301">
    <property type="term" value="F:kinase activity"/>
    <property type="evidence" value="ECO:0007669"/>
    <property type="project" value="UniProtKB-KW"/>
</dbReference>
<dbReference type="Pfam" id="PF00989">
    <property type="entry name" value="PAS"/>
    <property type="match status" value="1"/>
</dbReference>
<proteinExistence type="predicted"/>
<evidence type="ECO:0000256" key="6">
    <source>
        <dbReference type="ARBA" id="ARBA00070616"/>
    </source>
</evidence>
<dbReference type="InterPro" id="IPR013767">
    <property type="entry name" value="PAS_fold"/>
</dbReference>
<keyword evidence="7" id="KW-1133">Transmembrane helix</keyword>
<evidence type="ECO:0000256" key="4">
    <source>
        <dbReference type="ARBA" id="ARBA00022840"/>
    </source>
</evidence>
<keyword evidence="2" id="KW-0547">Nucleotide-binding</keyword>
<feature type="transmembrane region" description="Helical" evidence="7">
    <location>
        <begin position="189"/>
        <end position="213"/>
    </location>
</feature>
<keyword evidence="4" id="KW-0067">ATP-binding</keyword>
<keyword evidence="7" id="KW-0812">Transmembrane</keyword>
<dbReference type="EMBL" id="MPRL01000008">
    <property type="protein sequence ID" value="OOZ41545.1"/>
    <property type="molecule type" value="Genomic_DNA"/>
</dbReference>
<dbReference type="PANTHER" id="PTHR31600:SF2">
    <property type="entry name" value="GAMETE ENRICHED GENE 10 PROTEIN-RELATED"/>
    <property type="match status" value="1"/>
</dbReference>